<keyword evidence="3" id="KW-0813">Transport</keyword>
<dbReference type="PANTHER" id="PTHR33909:SF1">
    <property type="entry name" value="SEC TRANSLOCON ACCESSORY COMPLEX SUBUNIT YAJC"/>
    <property type="match status" value="1"/>
</dbReference>
<dbReference type="EMBL" id="BJFL01000002">
    <property type="protein sequence ID" value="GDY28805.1"/>
    <property type="molecule type" value="Genomic_DNA"/>
</dbReference>
<keyword evidence="12" id="KW-1185">Reference proteome</keyword>
<keyword evidence="9" id="KW-0472">Membrane</keyword>
<dbReference type="Pfam" id="PF02699">
    <property type="entry name" value="YajC"/>
    <property type="match status" value="1"/>
</dbReference>
<comment type="caution">
    <text evidence="11">The sequence shown here is derived from an EMBL/GenBank/DDBJ whole genome shotgun (WGS) entry which is preliminary data.</text>
</comment>
<evidence type="ECO:0000256" key="7">
    <source>
        <dbReference type="ARBA" id="ARBA00022989"/>
    </source>
</evidence>
<dbReference type="GO" id="GO:0005886">
    <property type="term" value="C:plasma membrane"/>
    <property type="evidence" value="ECO:0007669"/>
    <property type="project" value="UniProtKB-SubCell"/>
</dbReference>
<keyword evidence="6" id="KW-0653">Protein transport</keyword>
<comment type="similarity">
    <text evidence="2">Belongs to the YajC family.</text>
</comment>
<accession>A0A4D4IWT7</accession>
<evidence type="ECO:0000256" key="4">
    <source>
        <dbReference type="ARBA" id="ARBA00022475"/>
    </source>
</evidence>
<dbReference type="Proteomes" id="UP000298860">
    <property type="component" value="Unassembled WGS sequence"/>
</dbReference>
<evidence type="ECO:0000313" key="11">
    <source>
        <dbReference type="EMBL" id="GDY28805.1"/>
    </source>
</evidence>
<dbReference type="PANTHER" id="PTHR33909">
    <property type="entry name" value="SEC TRANSLOCON ACCESSORY COMPLEX SUBUNIT YAJC"/>
    <property type="match status" value="1"/>
</dbReference>
<dbReference type="InterPro" id="IPR003849">
    <property type="entry name" value="Preprotein_translocase_YajC"/>
</dbReference>
<evidence type="ECO:0000256" key="5">
    <source>
        <dbReference type="ARBA" id="ARBA00022692"/>
    </source>
</evidence>
<keyword evidence="4" id="KW-1003">Cell membrane</keyword>
<reference evidence="12" key="1">
    <citation type="submission" date="2019-04" db="EMBL/GenBank/DDBJ databases">
        <title>Draft genome sequence of Pseudonocardiaceae bacterium SL3-2-4.</title>
        <authorList>
            <person name="Ningsih F."/>
            <person name="Yokota A."/>
            <person name="Sakai Y."/>
            <person name="Nanatani K."/>
            <person name="Yabe S."/>
            <person name="Oetari A."/>
            <person name="Sjamsuridzal W."/>
        </authorList>
    </citation>
    <scope>NUCLEOTIDE SEQUENCE [LARGE SCALE GENOMIC DNA]</scope>
    <source>
        <strain evidence="12">SL3-2-4</strain>
    </source>
</reference>
<feature type="compositionally biased region" description="Basic and acidic residues" evidence="10">
    <location>
        <begin position="110"/>
        <end position="135"/>
    </location>
</feature>
<evidence type="ECO:0000256" key="2">
    <source>
        <dbReference type="ARBA" id="ARBA00006742"/>
    </source>
</evidence>
<feature type="region of interest" description="Disordered" evidence="10">
    <location>
        <begin position="88"/>
        <end position="135"/>
    </location>
</feature>
<dbReference type="SMART" id="SM01323">
    <property type="entry name" value="YajC"/>
    <property type="match status" value="1"/>
</dbReference>
<dbReference type="GO" id="GO:0015031">
    <property type="term" value="P:protein transport"/>
    <property type="evidence" value="ECO:0007669"/>
    <property type="project" value="UniProtKB-KW"/>
</dbReference>
<proteinExistence type="inferred from homology"/>
<dbReference type="AlphaFoldDB" id="A0A4D4IWT7"/>
<evidence type="ECO:0000256" key="10">
    <source>
        <dbReference type="SAM" id="MobiDB-lite"/>
    </source>
</evidence>
<comment type="subcellular location">
    <subcellularLocation>
        <location evidence="1">Cell membrane</location>
        <topology evidence="1">Single-pass membrane protein</topology>
    </subcellularLocation>
</comment>
<sequence length="135" mass="14897">MNFSSLLFPLLIIALALPLFLSARKQKRSMHEMQQLQKSLEPGDRVMTTSGLYATVVDTSDDDTLDLEIAPGVTTTWLRAAVRERVRDTGADQDTAVAEDDEQEPAADVAEQHTTADRADEPKVAAPLEHEKHRG</sequence>
<keyword evidence="7" id="KW-1133">Transmembrane helix</keyword>
<protein>
    <submittedName>
        <fullName evidence="11">Preprotein translocase subunit YajC</fullName>
    </submittedName>
</protein>
<evidence type="ECO:0000256" key="1">
    <source>
        <dbReference type="ARBA" id="ARBA00004162"/>
    </source>
</evidence>
<evidence type="ECO:0000256" key="3">
    <source>
        <dbReference type="ARBA" id="ARBA00022448"/>
    </source>
</evidence>
<evidence type="ECO:0000313" key="12">
    <source>
        <dbReference type="Proteomes" id="UP000298860"/>
    </source>
</evidence>
<keyword evidence="8" id="KW-0811">Translocation</keyword>
<dbReference type="OrthoDB" id="2200301at2"/>
<dbReference type="RefSeq" id="WP_137812029.1">
    <property type="nucleotide sequence ID" value="NZ_BJFL01000002.1"/>
</dbReference>
<evidence type="ECO:0000256" key="9">
    <source>
        <dbReference type="ARBA" id="ARBA00023136"/>
    </source>
</evidence>
<evidence type="ECO:0000256" key="8">
    <source>
        <dbReference type="ARBA" id="ARBA00023010"/>
    </source>
</evidence>
<evidence type="ECO:0000256" key="6">
    <source>
        <dbReference type="ARBA" id="ARBA00022927"/>
    </source>
</evidence>
<dbReference type="NCBIfam" id="TIGR00739">
    <property type="entry name" value="yajC"/>
    <property type="match status" value="1"/>
</dbReference>
<name>A0A4D4IWT7_9PSEU</name>
<gene>
    <name evidence="11" type="primary">yajC</name>
    <name evidence="11" type="ORF">GTS_04380</name>
</gene>
<keyword evidence="5" id="KW-0812">Transmembrane</keyword>
<organism evidence="11 12">
    <name type="scientific">Gandjariella thermophila</name>
    <dbReference type="NCBI Taxonomy" id="1931992"/>
    <lineage>
        <taxon>Bacteria</taxon>
        <taxon>Bacillati</taxon>
        <taxon>Actinomycetota</taxon>
        <taxon>Actinomycetes</taxon>
        <taxon>Pseudonocardiales</taxon>
        <taxon>Pseudonocardiaceae</taxon>
        <taxon>Gandjariella</taxon>
    </lineage>
</organism>